<name>A0ABP0AUV4_9PEZI</name>
<evidence type="ECO:0000256" key="1">
    <source>
        <dbReference type="SAM" id="Phobius"/>
    </source>
</evidence>
<gene>
    <name evidence="2" type="ORF">SEUCBS140593_001034</name>
</gene>
<protein>
    <recommendedName>
        <fullName evidence="4">Stress-response A/B barrel domain-containing protein</fullName>
    </recommendedName>
</protein>
<keyword evidence="1" id="KW-1133">Transmembrane helix</keyword>
<evidence type="ECO:0000313" key="2">
    <source>
        <dbReference type="EMBL" id="CAK7211043.1"/>
    </source>
</evidence>
<comment type="caution">
    <text evidence="2">The sequence shown here is derived from an EMBL/GenBank/DDBJ whole genome shotgun (WGS) entry which is preliminary data.</text>
</comment>
<dbReference type="Proteomes" id="UP001642482">
    <property type="component" value="Unassembled WGS sequence"/>
</dbReference>
<keyword evidence="1" id="KW-0472">Membrane</keyword>
<evidence type="ECO:0008006" key="4">
    <source>
        <dbReference type="Google" id="ProtNLM"/>
    </source>
</evidence>
<reference evidence="2 3" key="1">
    <citation type="submission" date="2024-01" db="EMBL/GenBank/DDBJ databases">
        <authorList>
            <person name="Allen C."/>
            <person name="Tagirdzhanova G."/>
        </authorList>
    </citation>
    <scope>NUCLEOTIDE SEQUENCE [LARGE SCALE GENOMIC DNA]</scope>
</reference>
<accession>A0ABP0AUV4</accession>
<dbReference type="EMBL" id="CAWUHD010000006">
    <property type="protein sequence ID" value="CAK7211043.1"/>
    <property type="molecule type" value="Genomic_DNA"/>
</dbReference>
<sequence length="239" mass="26242">MDQTVGQSAALTIAPIVTLIQLVLPHISIRGHRLSHTLLAGIVPGRSTARIPTSTGRYLAQDKNGLVVFHFGARFNHPLGVFAPGARTMTKLFRANLSALEENRSEYGLLGADLFRGGASTRASNDTILLVLYFRDVHGLQRFACSEAHQEAYRWLGVVTTAGQDGSSQKYPHLSAFHETFVVPADGYETLYINTAPILLGNTYIEKEGDDDEQVWLSSLVDADDARLRTMTARLKRSC</sequence>
<evidence type="ECO:0000313" key="3">
    <source>
        <dbReference type="Proteomes" id="UP001642482"/>
    </source>
</evidence>
<feature type="transmembrane region" description="Helical" evidence="1">
    <location>
        <begin position="6"/>
        <end position="24"/>
    </location>
</feature>
<proteinExistence type="predicted"/>
<dbReference type="Pfam" id="PF13826">
    <property type="entry name" value="Monooxy_af470-like"/>
    <property type="match status" value="1"/>
</dbReference>
<organism evidence="2 3">
    <name type="scientific">Sporothrix eucalyptigena</name>
    <dbReference type="NCBI Taxonomy" id="1812306"/>
    <lineage>
        <taxon>Eukaryota</taxon>
        <taxon>Fungi</taxon>
        <taxon>Dikarya</taxon>
        <taxon>Ascomycota</taxon>
        <taxon>Pezizomycotina</taxon>
        <taxon>Sordariomycetes</taxon>
        <taxon>Sordariomycetidae</taxon>
        <taxon>Ophiostomatales</taxon>
        <taxon>Ophiostomataceae</taxon>
        <taxon>Sporothrix</taxon>
    </lineage>
</organism>
<dbReference type="InterPro" id="IPR025444">
    <property type="entry name" value="Monooxy_af470"/>
</dbReference>
<keyword evidence="3" id="KW-1185">Reference proteome</keyword>
<keyword evidence="1" id="KW-0812">Transmembrane</keyword>